<dbReference type="RefSeq" id="WP_060851445.1">
    <property type="nucleotide sequence ID" value="NZ_AP014708.1"/>
</dbReference>
<accession>A0A0C6FTI2</accession>
<dbReference type="Proteomes" id="UP000061432">
    <property type="component" value="Plasmid pMaq22A_4p"/>
</dbReference>
<organism evidence="2 3">
    <name type="scientific">Methylobacterium aquaticum</name>
    <dbReference type="NCBI Taxonomy" id="270351"/>
    <lineage>
        <taxon>Bacteria</taxon>
        <taxon>Pseudomonadati</taxon>
        <taxon>Pseudomonadota</taxon>
        <taxon>Alphaproteobacteria</taxon>
        <taxon>Hyphomicrobiales</taxon>
        <taxon>Methylobacteriaceae</taxon>
        <taxon>Methylobacterium</taxon>
    </lineage>
</organism>
<keyword evidence="2" id="KW-0614">Plasmid</keyword>
<dbReference type="EMBL" id="AP014708">
    <property type="protein sequence ID" value="BAQ50407.1"/>
    <property type="molecule type" value="Genomic_DNA"/>
</dbReference>
<evidence type="ECO:0000313" key="3">
    <source>
        <dbReference type="Proteomes" id="UP000061432"/>
    </source>
</evidence>
<dbReference type="SUPFAM" id="SSF69279">
    <property type="entry name" value="Phage tail proteins"/>
    <property type="match status" value="1"/>
</dbReference>
<feature type="region of interest" description="Disordered" evidence="1">
    <location>
        <begin position="319"/>
        <end position="341"/>
    </location>
</feature>
<dbReference type="KEGG" id="maqu:Maq22A_4p60290"/>
<proteinExistence type="predicted"/>
<protein>
    <submittedName>
        <fullName evidence="2">Late control D family protein</fullName>
    </submittedName>
</protein>
<dbReference type="AlphaFoldDB" id="A0A0C6FTI2"/>
<dbReference type="OrthoDB" id="7833734at2"/>
<name>A0A0C6FTI2_9HYPH</name>
<dbReference type="PATRIC" id="fig|270351.10.peg.7599"/>
<feature type="region of interest" description="Disordered" evidence="1">
    <location>
        <begin position="241"/>
        <end position="276"/>
    </location>
</feature>
<geneLocation type="plasmid" evidence="3">
    <name>pMaq22A_4p DNA</name>
</geneLocation>
<sequence length="341" mass="36522">MVLRTTFAVSVSGRPVTDRMNPYLESIEVTDKAGGSGDTATLVFDDTEGQVMLPPKRAPITVDLMGVRVFTGVVDQAESSGARGSGMQLTVSCTSHDKRSKIKERQQRHKDDATLEEFLTDAAKAAGIDTIKVDKAFKSVKRRYWATEGRSFLQLGQELADEFGATFKIQGKSAVFAKRGAGATPGGATMGAIQAVRGDNLLSWRIQPYESRPRFRRVRVRWYDRKAAKWKTKDAEIGAADGGDVTDLLGRPRADEDQAGNAADGAKTASEREGGSGEVTLLLAPEARAEGACQVVGVRAGVDGSYRIDSVTHSVTRKGAETRLSLKQPQGSAGTDGRKAG</sequence>
<evidence type="ECO:0000256" key="1">
    <source>
        <dbReference type="SAM" id="MobiDB-lite"/>
    </source>
</evidence>
<reference evidence="3" key="2">
    <citation type="submission" date="2015-01" db="EMBL/GenBank/DDBJ databases">
        <title>Complete genome sequence of Methylobacterium aquaticum strain 22A.</title>
        <authorList>
            <person name="Tani A."/>
            <person name="Ogura Y."/>
            <person name="Hayashi T."/>
        </authorList>
    </citation>
    <scope>NUCLEOTIDE SEQUENCE [LARGE SCALE GENOMIC DNA]</scope>
    <source>
        <strain evidence="3">MA-22A</strain>
        <plasmid evidence="3">Plasmid pMaq22A_4p DNA</plasmid>
    </source>
</reference>
<gene>
    <name evidence="2" type="ORF">Maq22A_4p60290</name>
</gene>
<reference evidence="2 3" key="1">
    <citation type="journal article" date="2015" name="Genome Announc.">
        <title>Complete Genome Sequence of Methylobacterium aquaticum Strain 22A, Isolated from Racomitrium japonicum Moss.</title>
        <authorList>
            <person name="Tani A."/>
            <person name="Ogura Y."/>
            <person name="Hayashi T."/>
            <person name="Kimbara K."/>
        </authorList>
    </citation>
    <scope>NUCLEOTIDE SEQUENCE [LARGE SCALE GENOMIC DNA]</scope>
    <source>
        <strain evidence="2 3">MA-22A</strain>
        <plasmid evidence="3">Plasmid pMaq22A_4p DNA</plasmid>
    </source>
</reference>
<evidence type="ECO:0000313" key="2">
    <source>
        <dbReference type="EMBL" id="BAQ50407.1"/>
    </source>
</evidence>